<dbReference type="PANTHER" id="PTHR37813">
    <property type="entry name" value="FELS-2 PROPHAGE PROTEIN"/>
    <property type="match status" value="1"/>
</dbReference>
<feature type="transmembrane region" description="Helical" evidence="1">
    <location>
        <begin position="431"/>
        <end position="459"/>
    </location>
</feature>
<dbReference type="KEGG" id="wei:EQG49_11215"/>
<dbReference type="PANTHER" id="PTHR37813:SF1">
    <property type="entry name" value="FELS-2 PROPHAGE PROTEIN"/>
    <property type="match status" value="1"/>
</dbReference>
<evidence type="ECO:0000313" key="3">
    <source>
        <dbReference type="EMBL" id="QBO36976.1"/>
    </source>
</evidence>
<keyword evidence="4" id="KW-1185">Reference proteome</keyword>
<dbReference type="Proteomes" id="UP000292886">
    <property type="component" value="Chromosome"/>
</dbReference>
<feature type="transmembrane region" description="Helical" evidence="1">
    <location>
        <begin position="327"/>
        <end position="349"/>
    </location>
</feature>
<dbReference type="RefSeq" id="WP_133364053.1">
    <property type="nucleotide sequence ID" value="NZ_CP037940.1"/>
</dbReference>
<feature type="transmembrane region" description="Helical" evidence="1">
    <location>
        <begin position="356"/>
        <end position="382"/>
    </location>
</feature>
<protein>
    <recommendedName>
        <fullName evidence="2">Tape measure protein N-terminal domain-containing protein</fullName>
    </recommendedName>
</protein>
<feature type="domain" description="Tape measure protein N-terminal" evidence="2">
    <location>
        <begin position="68"/>
        <end position="260"/>
    </location>
</feature>
<reference evidence="4" key="1">
    <citation type="submission" date="2019-03" db="EMBL/GenBank/DDBJ databases">
        <title>Weissella sp. 26KH-42 Genome sequencing.</title>
        <authorList>
            <person name="Heo J."/>
            <person name="Kim S.-J."/>
            <person name="Kim J.-S."/>
            <person name="Hong S.-B."/>
            <person name="Kwon S.-W."/>
        </authorList>
    </citation>
    <scope>NUCLEOTIDE SEQUENCE [LARGE SCALE GENOMIC DNA]</scope>
    <source>
        <strain evidence="4">26KH-42</strain>
    </source>
</reference>
<keyword evidence="1" id="KW-0812">Transmembrane</keyword>
<name>A0A4P6YW26_9LACO</name>
<keyword evidence="1" id="KW-1133">Transmembrane helix</keyword>
<dbReference type="Gene3D" id="1.20.120.20">
    <property type="entry name" value="Apolipoprotein"/>
    <property type="match status" value="1"/>
</dbReference>
<organism evidence="3 4">
    <name type="scientific">Periweissella cryptocerci</name>
    <dbReference type="NCBI Taxonomy" id="2506420"/>
    <lineage>
        <taxon>Bacteria</taxon>
        <taxon>Bacillati</taxon>
        <taxon>Bacillota</taxon>
        <taxon>Bacilli</taxon>
        <taxon>Lactobacillales</taxon>
        <taxon>Lactobacillaceae</taxon>
        <taxon>Periweissella</taxon>
    </lineage>
</organism>
<dbReference type="OrthoDB" id="28713at2"/>
<dbReference type="NCBIfam" id="TIGR02675">
    <property type="entry name" value="tape_meas_nterm"/>
    <property type="match status" value="1"/>
</dbReference>
<proteinExistence type="predicted"/>
<evidence type="ECO:0000313" key="4">
    <source>
        <dbReference type="Proteomes" id="UP000292886"/>
    </source>
</evidence>
<dbReference type="Pfam" id="PF20155">
    <property type="entry name" value="TMP_3"/>
    <property type="match status" value="1"/>
</dbReference>
<dbReference type="EMBL" id="CP037940">
    <property type="protein sequence ID" value="QBO36976.1"/>
    <property type="molecule type" value="Genomic_DNA"/>
</dbReference>
<evidence type="ECO:0000256" key="1">
    <source>
        <dbReference type="SAM" id="Phobius"/>
    </source>
</evidence>
<dbReference type="InterPro" id="IPR013491">
    <property type="entry name" value="Tape_meas_N"/>
</dbReference>
<evidence type="ECO:0000259" key="2">
    <source>
        <dbReference type="Pfam" id="PF20155"/>
    </source>
</evidence>
<gene>
    <name evidence="3" type="ORF">EQG49_11215</name>
</gene>
<accession>A0A4P6YW26</accession>
<keyword evidence="1" id="KW-0472">Membrane</keyword>
<feature type="transmembrane region" description="Helical" evidence="1">
    <location>
        <begin position="569"/>
        <end position="595"/>
    </location>
</feature>
<feature type="transmembrane region" description="Helical" evidence="1">
    <location>
        <begin position="523"/>
        <end position="549"/>
    </location>
</feature>
<feature type="transmembrane region" description="Helical" evidence="1">
    <location>
        <begin position="602"/>
        <end position="622"/>
    </location>
</feature>
<feature type="transmembrane region" description="Helical" evidence="1">
    <location>
        <begin position="394"/>
        <end position="419"/>
    </location>
</feature>
<sequence>MAQVKLDVTVDSKQLSEFQGKLKELGANATVAGQKADKGLSFKGMIAGGAVIGLATKAVGVLTNSIGGAIQRVDTLNNANRAFQNMGFSAKQTDGVMNKLQGAIQGLPTPMNEAVSATQLLAASTGKAGKSADIYKSLNDSILGFGGSTEQVNEAVTQLSQAFSNGKVDGQTWNSMINAGMGPSLNALAKTMGMTTGEMKAGLSSGKISVEKFQDSLINLDKNGGGGMKSLSKIAKDSTAGIGTSMQNIKTAIVRGLANVIQPLSKPMAQALNAMIPMIDGVGKAIAGVMPKVVTFVQGIVSSVQSFLPTGKQMAGVFDTVKARVSVVFGAIQAAIPSVISIFQSLVAVVKPIVMIIAGVAVAVANFITSSSTMSVIVGIIQTVANVLKTLVPILQPVITAVGAGVIAFMAVQKVIAIFNAVKTAIMAVRVAMMLLAANPIGLIIAAVAALVAGFIYLWKTNEGFRNFFITAWNAIQQVAVTVWNVIKTAAMAVFNFLKPAITALITFWTIEFNIIKSVVTIIFNVIKTVVLGVFIAIKAIVTGFVAFWTAVWSGVTQVATAVWNGITAVFTTVFNVIVAIVRGALAIILGIWFLQFNIIKNVVVTVFNAIAGFLAPILAAIGKVISAAVRVISAGWKAGWNAVKSVAQAVWNVIRSVVTTYINSVRAVITRVMNVIRSFFTAAWNALKRPVTSAWNAIKGAVTSGINTVKSVVQSGLNRVKSIFTSIWQSLSGIISSAWGAIKGAVTTITSGITSAFESVVGKMSDIGHRIVQGIAGGLRAAWGSVTSAISRLVGQIPANIRKLLGIHSPSRVTKKLGRFTAEGLAVGIADGSKASKKEAAKLATGTTKAMKRAMSKYKAGKISPGDYVQELKDLKKYGTSTKATTKRINESIAKVNKKAAGANRKTYNQMNKAGNKRKAGKGYTNDYSYLDQLKKIKKSSKATGATYESLNKKIATVQGSIKSQVTKAQDATAAASKKYVTTVKKINDQLPIDIQAANDEYNSKLNDLKNSIYSQVGLFDAVAKKAVSKSTLAKNLNDQVNQMTQWQANVAKIAKKVPAALTDELRAMGVGSSAEIKAMTQMSDKELQQYVALWNQKHNLANSEADIEIIPDKNTLNTKIQSLQDAASKALSDAQATLNSDLAAIGDKFKNIANFKKSGNILGNNSIQGIINGLKDKKKMGELTSTATNLAKSIEKAIRLKLKIHSPSRVMAQLGGFVGAGLTNGISDQIRTVQRASQKMAEAVINPVGNIKVNPKIQGLFDNTSVEKALGISGKLNASSNVNNYYNNVTHQSQTNTAGQEALSYLKAIADKNTTIDGSSVGKALAPYQSVANANRNGLAGRGIAIGNNI</sequence>